<evidence type="ECO:0000256" key="5">
    <source>
        <dbReference type="ARBA" id="ARBA00022737"/>
    </source>
</evidence>
<dbReference type="PROSITE" id="PS00211">
    <property type="entry name" value="ABC_TRANSPORTER_1"/>
    <property type="match status" value="1"/>
</dbReference>
<dbReference type="SMART" id="SM00382">
    <property type="entry name" value="AAA"/>
    <property type="match status" value="1"/>
</dbReference>
<reference evidence="14 15" key="1">
    <citation type="journal article" date="2016" name="Genome Biol. Evol.">
        <title>Divergent and convergent evolution of fungal pathogenicity.</title>
        <authorList>
            <person name="Shang Y."/>
            <person name="Xiao G."/>
            <person name="Zheng P."/>
            <person name="Cen K."/>
            <person name="Zhan S."/>
            <person name="Wang C."/>
        </authorList>
    </citation>
    <scope>NUCLEOTIDE SEQUENCE [LARGE SCALE GENOMIC DNA]</scope>
    <source>
        <strain evidence="14 15">ARSEF 2679</strain>
    </source>
</reference>
<evidence type="ECO:0000256" key="10">
    <source>
        <dbReference type="SAM" id="MobiDB-lite"/>
    </source>
</evidence>
<feature type="transmembrane region" description="Helical" evidence="11">
    <location>
        <begin position="151"/>
        <end position="172"/>
    </location>
</feature>
<dbReference type="PROSITE" id="PS50929">
    <property type="entry name" value="ABC_TM1F"/>
    <property type="match status" value="1"/>
</dbReference>
<dbReference type="Gene3D" id="1.20.1560.10">
    <property type="entry name" value="ABC transporter type 1, transmembrane domain"/>
    <property type="match status" value="1"/>
</dbReference>
<dbReference type="GO" id="GO:0005524">
    <property type="term" value="F:ATP binding"/>
    <property type="evidence" value="ECO:0007669"/>
    <property type="project" value="UniProtKB-KW"/>
</dbReference>
<keyword evidence="3" id="KW-0813">Transport</keyword>
<feature type="transmembrane region" description="Helical" evidence="11">
    <location>
        <begin position="235"/>
        <end position="255"/>
    </location>
</feature>
<dbReference type="InterPro" id="IPR027417">
    <property type="entry name" value="P-loop_NTPase"/>
</dbReference>
<keyword evidence="8 11" id="KW-1133">Transmembrane helix</keyword>
<dbReference type="InterPro" id="IPR003439">
    <property type="entry name" value="ABC_transporter-like_ATP-bd"/>
</dbReference>
<feature type="transmembrane region" description="Helical" evidence="11">
    <location>
        <begin position="104"/>
        <end position="127"/>
    </location>
</feature>
<dbReference type="PANTHER" id="PTHR24223:SF456">
    <property type="entry name" value="MULTIDRUG RESISTANCE-ASSOCIATED PROTEIN LETHAL(2)03659"/>
    <property type="match status" value="1"/>
</dbReference>
<evidence type="ECO:0000256" key="7">
    <source>
        <dbReference type="ARBA" id="ARBA00022840"/>
    </source>
</evidence>
<dbReference type="InterPro" id="IPR036640">
    <property type="entry name" value="ABC1_TM_sf"/>
</dbReference>
<dbReference type="GeneID" id="30020124"/>
<dbReference type="GO" id="GO:0016020">
    <property type="term" value="C:membrane"/>
    <property type="evidence" value="ECO:0007669"/>
    <property type="project" value="UniProtKB-SubCell"/>
</dbReference>
<dbReference type="SUPFAM" id="SSF52540">
    <property type="entry name" value="P-loop containing nucleoside triphosphate hydrolases"/>
    <property type="match status" value="1"/>
</dbReference>
<keyword evidence="7" id="KW-0067">ATP-binding</keyword>
<dbReference type="GO" id="GO:0140359">
    <property type="term" value="F:ABC-type transporter activity"/>
    <property type="evidence" value="ECO:0007669"/>
    <property type="project" value="InterPro"/>
</dbReference>
<dbReference type="Gene3D" id="3.40.50.300">
    <property type="entry name" value="P-loop containing nucleotide triphosphate hydrolases"/>
    <property type="match status" value="1"/>
</dbReference>
<evidence type="ECO:0000256" key="9">
    <source>
        <dbReference type="ARBA" id="ARBA00023136"/>
    </source>
</evidence>
<evidence type="ECO:0000256" key="6">
    <source>
        <dbReference type="ARBA" id="ARBA00022741"/>
    </source>
</evidence>
<dbReference type="PROSITE" id="PS50893">
    <property type="entry name" value="ABC_TRANSPORTER_2"/>
    <property type="match status" value="1"/>
</dbReference>
<dbReference type="CDD" id="cd03244">
    <property type="entry name" value="ABCC_MRP_domain2"/>
    <property type="match status" value="1"/>
</dbReference>
<evidence type="ECO:0000313" key="15">
    <source>
        <dbReference type="Proteomes" id="UP000076744"/>
    </source>
</evidence>
<evidence type="ECO:0000256" key="11">
    <source>
        <dbReference type="SAM" id="Phobius"/>
    </source>
</evidence>
<dbReference type="SUPFAM" id="SSF90123">
    <property type="entry name" value="ABC transporter transmembrane region"/>
    <property type="match status" value="1"/>
</dbReference>
<dbReference type="Pfam" id="PF00005">
    <property type="entry name" value="ABC_tran"/>
    <property type="match status" value="1"/>
</dbReference>
<dbReference type="PANTHER" id="PTHR24223">
    <property type="entry name" value="ATP-BINDING CASSETTE SUB-FAMILY C"/>
    <property type="match status" value="1"/>
</dbReference>
<dbReference type="RefSeq" id="XP_018705645.1">
    <property type="nucleotide sequence ID" value="XM_018847438.1"/>
</dbReference>
<dbReference type="InterPro" id="IPR017871">
    <property type="entry name" value="ABC_transporter-like_CS"/>
</dbReference>
<dbReference type="FunFam" id="1.20.1560.10:FF:000013">
    <property type="entry name" value="ABC transporter C family member 2"/>
    <property type="match status" value="1"/>
</dbReference>
<feature type="domain" description="ABC transporter" evidence="12">
    <location>
        <begin position="408"/>
        <end position="645"/>
    </location>
</feature>
<dbReference type="AlphaFoldDB" id="A0A167ZLE8"/>
<sequence length="659" mass="72521">MIVHLEDGTVGFVGGAAQLHARGMLDSLLQSCRLDEVEGNEEVTLEDVPSFPLEHLDQPNGPVISQSRPGTGKAPRPFLKKEQDKTNKSSLRLFIQYLTASDAWWLWALVAVISVSHMALILARSWWLRVWINHDTEIIINAPNMVVGNGSFHFCIYVAFAICEWLVGAMCLRGILSAPLQWLDTVPVGQILNRFSVDLNIVDSRICLSLIQILVAGLESGSVIVAGIIVNPLSIIPIVPLASACVYFSRVYLVAAREMKRMENIARSPIYEKFNSSLTGLWTIRAYGKSEIYIEQMQQLVDAHARAYWHQWLLTRWLGTRINITGAIFTTCVAVLVTRQNGVDAASAGFAIGFSIQLSSAITQLIQVYTGFELDLNSVDRVLEYSDVESELYEGIDPPTAWPTEGRLDMVNLAVKYAPDLPPVLSGVNVSIDGYQRVGIVGRTGAGKSSLALALFRFLEASQGQILIDGVDIAKMTLTHLRGRLAIIPQNPVLFSGTVRSNLDPFQEYDDDELLSALAQVKYTTSAAKILSSELEIPIYKGGLNLSQGQRQLLCLARAIVSNPKILILDEATSSIDHATDEKIQQALRAKFGRGSSTLLVIAHRLSTIADFDHILVLDRGTAVEFGSPRDLINLENGIFRAMVEKDSERGQLLRIISG</sequence>
<dbReference type="GO" id="GO:0016887">
    <property type="term" value="F:ATP hydrolysis activity"/>
    <property type="evidence" value="ECO:0007669"/>
    <property type="project" value="InterPro"/>
</dbReference>
<name>A0A167ZLE8_CORFA</name>
<dbReference type="Pfam" id="PF00664">
    <property type="entry name" value="ABC_membrane"/>
    <property type="match status" value="1"/>
</dbReference>
<accession>A0A167ZLE8</accession>
<keyword evidence="5" id="KW-0677">Repeat</keyword>
<dbReference type="GO" id="GO:0005737">
    <property type="term" value="C:cytoplasm"/>
    <property type="evidence" value="ECO:0007669"/>
    <property type="project" value="UniProtKB-ARBA"/>
</dbReference>
<evidence type="ECO:0000259" key="13">
    <source>
        <dbReference type="PROSITE" id="PS50929"/>
    </source>
</evidence>
<keyword evidence="6" id="KW-0547">Nucleotide-binding</keyword>
<dbReference type="Proteomes" id="UP000076744">
    <property type="component" value="Unassembled WGS sequence"/>
</dbReference>
<feature type="region of interest" description="Disordered" evidence="10">
    <location>
        <begin position="59"/>
        <end position="83"/>
    </location>
</feature>
<dbReference type="STRING" id="1081104.A0A167ZLE8"/>
<comment type="similarity">
    <text evidence="2">Belongs to the ABC transporter superfamily. ABCC family. Conjugate transporter (TC 3.A.1.208) subfamily.</text>
</comment>
<gene>
    <name evidence="14" type="ORF">ISF_03832</name>
</gene>
<protein>
    <submittedName>
        <fullName evidence="14">ABC transporter, transmembrane domain, type 1</fullName>
    </submittedName>
</protein>
<dbReference type="EMBL" id="AZHB01000007">
    <property type="protein sequence ID" value="OAA67656.1"/>
    <property type="molecule type" value="Genomic_DNA"/>
</dbReference>
<feature type="domain" description="ABC transmembrane type-1" evidence="13">
    <location>
        <begin position="172"/>
        <end position="374"/>
    </location>
</feature>
<proteinExistence type="inferred from homology"/>
<dbReference type="InterPro" id="IPR003593">
    <property type="entry name" value="AAA+_ATPase"/>
</dbReference>
<evidence type="ECO:0000256" key="1">
    <source>
        <dbReference type="ARBA" id="ARBA00004141"/>
    </source>
</evidence>
<keyword evidence="9 11" id="KW-0472">Membrane</keyword>
<evidence type="ECO:0000256" key="3">
    <source>
        <dbReference type="ARBA" id="ARBA00022448"/>
    </source>
</evidence>
<keyword evidence="15" id="KW-1185">Reference proteome</keyword>
<dbReference type="FunFam" id="3.40.50.300:FF:000610">
    <property type="entry name" value="Multidrug resistance-associated ABC transporter"/>
    <property type="match status" value="1"/>
</dbReference>
<evidence type="ECO:0000256" key="8">
    <source>
        <dbReference type="ARBA" id="ARBA00022989"/>
    </source>
</evidence>
<dbReference type="InterPro" id="IPR050173">
    <property type="entry name" value="ABC_transporter_C-like"/>
</dbReference>
<keyword evidence="4 11" id="KW-0812">Transmembrane</keyword>
<dbReference type="OrthoDB" id="6500128at2759"/>
<comment type="subcellular location">
    <subcellularLocation>
        <location evidence="1">Membrane</location>
        <topology evidence="1">Multi-pass membrane protein</topology>
    </subcellularLocation>
</comment>
<evidence type="ECO:0000259" key="12">
    <source>
        <dbReference type="PROSITE" id="PS50893"/>
    </source>
</evidence>
<evidence type="ECO:0000256" key="2">
    <source>
        <dbReference type="ARBA" id="ARBA00009726"/>
    </source>
</evidence>
<dbReference type="InterPro" id="IPR011527">
    <property type="entry name" value="ABC1_TM_dom"/>
</dbReference>
<dbReference type="CDD" id="cd18604">
    <property type="entry name" value="ABC_6TM_VMR1_D2_like"/>
    <property type="match status" value="1"/>
</dbReference>
<organism evidence="14 15">
    <name type="scientific">Cordyceps fumosorosea (strain ARSEF 2679)</name>
    <name type="common">Isaria fumosorosea</name>
    <dbReference type="NCBI Taxonomy" id="1081104"/>
    <lineage>
        <taxon>Eukaryota</taxon>
        <taxon>Fungi</taxon>
        <taxon>Dikarya</taxon>
        <taxon>Ascomycota</taxon>
        <taxon>Pezizomycotina</taxon>
        <taxon>Sordariomycetes</taxon>
        <taxon>Hypocreomycetidae</taxon>
        <taxon>Hypocreales</taxon>
        <taxon>Cordycipitaceae</taxon>
        <taxon>Cordyceps</taxon>
    </lineage>
</organism>
<comment type="caution">
    <text evidence="14">The sequence shown here is derived from an EMBL/GenBank/DDBJ whole genome shotgun (WGS) entry which is preliminary data.</text>
</comment>
<evidence type="ECO:0000256" key="4">
    <source>
        <dbReference type="ARBA" id="ARBA00022692"/>
    </source>
</evidence>
<feature type="transmembrane region" description="Helical" evidence="11">
    <location>
        <begin position="206"/>
        <end position="229"/>
    </location>
</feature>
<evidence type="ECO:0000313" key="14">
    <source>
        <dbReference type="EMBL" id="OAA67656.1"/>
    </source>
</evidence>